<dbReference type="PANTHER" id="PTHR42852">
    <property type="entry name" value="THIOL:DISULFIDE INTERCHANGE PROTEIN DSBE"/>
    <property type="match status" value="1"/>
</dbReference>
<dbReference type="PROSITE" id="PS51352">
    <property type="entry name" value="THIOREDOXIN_2"/>
    <property type="match status" value="1"/>
</dbReference>
<comment type="caution">
    <text evidence="8">The sequence shown here is derived from an EMBL/GenBank/DDBJ whole genome shotgun (WGS) entry which is preliminary data.</text>
</comment>
<dbReference type="GO" id="GO:0030288">
    <property type="term" value="C:outer membrane-bounded periplasmic space"/>
    <property type="evidence" value="ECO:0007669"/>
    <property type="project" value="InterPro"/>
</dbReference>
<dbReference type="InterPro" id="IPR013740">
    <property type="entry name" value="Redoxin"/>
</dbReference>
<keyword evidence="6" id="KW-0812">Transmembrane</keyword>
<keyword evidence="4" id="KW-1015">Disulfide bond</keyword>
<comment type="similarity">
    <text evidence="2">Belongs to the thioredoxin family. DsbE subfamily.</text>
</comment>
<dbReference type="InterPro" id="IPR050553">
    <property type="entry name" value="Thioredoxin_ResA/DsbE_sf"/>
</dbReference>
<dbReference type="GO" id="GO:0017004">
    <property type="term" value="P:cytochrome complex assembly"/>
    <property type="evidence" value="ECO:0007669"/>
    <property type="project" value="UniProtKB-KW"/>
</dbReference>
<dbReference type="CDD" id="cd03010">
    <property type="entry name" value="TlpA_like_DsbE"/>
    <property type="match status" value="1"/>
</dbReference>
<dbReference type="SUPFAM" id="SSF52833">
    <property type="entry name" value="Thioredoxin-like"/>
    <property type="match status" value="1"/>
</dbReference>
<keyword evidence="5" id="KW-0676">Redox-active center</keyword>
<reference evidence="8 9" key="1">
    <citation type="submission" date="2019-06" db="EMBL/GenBank/DDBJ databases">
        <title>Whole genome sequence for Rhodospirillaceae sp. R148.</title>
        <authorList>
            <person name="Wang G."/>
        </authorList>
    </citation>
    <scope>NUCLEOTIDE SEQUENCE [LARGE SCALE GENOMIC DNA]</scope>
    <source>
        <strain evidence="8 9">R148</strain>
    </source>
</reference>
<sequence>MGRKLIFFLPILVFLVLGGYFFWGLDPDRNPADIPSVMIDKEVPVFDLARLDGSGVIGFDNEDLKQGTVTLVNAFASWCLPCLAEHPILTELAKRNGIRLYGINYKDKPEDAARWLREHGNPYARIGADRSGRVSIDWGVYGVPETYIVDGEGRIRYRHIGPLDQAATDEIILPLINELKQ</sequence>
<dbReference type="PANTHER" id="PTHR42852:SF6">
    <property type="entry name" value="THIOL:DISULFIDE INTERCHANGE PROTEIN DSBE"/>
    <property type="match status" value="1"/>
</dbReference>
<evidence type="ECO:0000256" key="2">
    <source>
        <dbReference type="ARBA" id="ARBA00007758"/>
    </source>
</evidence>
<keyword evidence="6" id="KW-1133">Transmembrane helix</keyword>
<feature type="domain" description="Thioredoxin" evidence="7">
    <location>
        <begin position="37"/>
        <end position="181"/>
    </location>
</feature>
<accession>A0A545TR16</accession>
<evidence type="ECO:0000256" key="1">
    <source>
        <dbReference type="ARBA" id="ARBA00004196"/>
    </source>
</evidence>
<dbReference type="InterPro" id="IPR004799">
    <property type="entry name" value="Periplasmic_diS_OxRdtase_DsbE"/>
</dbReference>
<evidence type="ECO:0000256" key="4">
    <source>
        <dbReference type="ARBA" id="ARBA00023157"/>
    </source>
</evidence>
<name>A0A545TR16_9PROT</name>
<feature type="transmembrane region" description="Helical" evidence="6">
    <location>
        <begin position="5"/>
        <end position="23"/>
    </location>
</feature>
<keyword evidence="6" id="KW-0472">Membrane</keyword>
<dbReference type="InterPro" id="IPR036249">
    <property type="entry name" value="Thioredoxin-like_sf"/>
</dbReference>
<dbReference type="Gene3D" id="3.40.30.10">
    <property type="entry name" value="Glutaredoxin"/>
    <property type="match status" value="1"/>
</dbReference>
<keyword evidence="9" id="KW-1185">Reference proteome</keyword>
<dbReference type="RefSeq" id="WP_142896842.1">
    <property type="nucleotide sequence ID" value="NZ_ML660055.1"/>
</dbReference>
<proteinExistence type="inferred from homology"/>
<dbReference type="OrthoDB" id="9799347at2"/>
<evidence type="ECO:0000313" key="9">
    <source>
        <dbReference type="Proteomes" id="UP000315252"/>
    </source>
</evidence>
<dbReference type="AlphaFoldDB" id="A0A545TR16"/>
<dbReference type="InterPro" id="IPR013766">
    <property type="entry name" value="Thioredoxin_domain"/>
</dbReference>
<dbReference type="GO" id="GO:0015036">
    <property type="term" value="F:disulfide oxidoreductase activity"/>
    <property type="evidence" value="ECO:0007669"/>
    <property type="project" value="InterPro"/>
</dbReference>
<dbReference type="EMBL" id="VHSH01000004">
    <property type="protein sequence ID" value="TQV79662.1"/>
    <property type="molecule type" value="Genomic_DNA"/>
</dbReference>
<keyword evidence="3" id="KW-0201">Cytochrome c-type biogenesis</keyword>
<comment type="subcellular location">
    <subcellularLocation>
        <location evidence="1">Cell envelope</location>
    </subcellularLocation>
</comment>
<dbReference type="Proteomes" id="UP000315252">
    <property type="component" value="Unassembled WGS sequence"/>
</dbReference>
<protein>
    <submittedName>
        <fullName evidence="8">DsbE family thiol:disulfide interchange protein</fullName>
    </submittedName>
</protein>
<gene>
    <name evidence="8" type="ORF">FKG95_13170</name>
</gene>
<organism evidence="8 9">
    <name type="scientific">Denitrobaculum tricleocarpae</name>
    <dbReference type="NCBI Taxonomy" id="2591009"/>
    <lineage>
        <taxon>Bacteria</taxon>
        <taxon>Pseudomonadati</taxon>
        <taxon>Pseudomonadota</taxon>
        <taxon>Alphaproteobacteria</taxon>
        <taxon>Rhodospirillales</taxon>
        <taxon>Rhodospirillaceae</taxon>
        <taxon>Denitrobaculum</taxon>
    </lineage>
</organism>
<evidence type="ECO:0000259" key="7">
    <source>
        <dbReference type="PROSITE" id="PS51352"/>
    </source>
</evidence>
<dbReference type="Pfam" id="PF08534">
    <property type="entry name" value="Redoxin"/>
    <property type="match status" value="1"/>
</dbReference>
<evidence type="ECO:0000256" key="5">
    <source>
        <dbReference type="ARBA" id="ARBA00023284"/>
    </source>
</evidence>
<evidence type="ECO:0000256" key="6">
    <source>
        <dbReference type="SAM" id="Phobius"/>
    </source>
</evidence>
<dbReference type="NCBIfam" id="TIGR00385">
    <property type="entry name" value="dsbE"/>
    <property type="match status" value="1"/>
</dbReference>
<evidence type="ECO:0000313" key="8">
    <source>
        <dbReference type="EMBL" id="TQV79662.1"/>
    </source>
</evidence>
<evidence type="ECO:0000256" key="3">
    <source>
        <dbReference type="ARBA" id="ARBA00022748"/>
    </source>
</evidence>